<proteinExistence type="predicted"/>
<evidence type="ECO:0000313" key="24">
    <source>
        <dbReference type="Proteomes" id="UP000256381"/>
    </source>
</evidence>
<evidence type="ECO:0000313" key="5">
    <source>
        <dbReference type="EMBL" id="CKT54306.1"/>
    </source>
</evidence>
<evidence type="ECO:0000313" key="21">
    <source>
        <dbReference type="Proteomes" id="UP000050139"/>
    </source>
</evidence>
<reference evidence="10 26" key="9">
    <citation type="submission" date="2021-03" db="EMBL/GenBank/DDBJ databases">
        <title>Whole Genome Sequencing of Mycobacterium tuberculosis clinical isolates from Arunachal Pradesh, India.</title>
        <authorList>
            <person name="Singh S."/>
            <person name="Mudliar S.R."/>
            <person name="Kulsum U."/>
            <person name="Rufai S.B."/>
            <person name="Singh P.K."/>
            <person name="Umpo M."/>
            <person name="Nyori M."/>
        </authorList>
    </citation>
    <scope>NUCLEOTIDE SEQUENCE [LARGE SCALE GENOMIC DNA]</scope>
    <source>
        <strain evidence="10 26">OMICS/BPL/0142/20/SP</strain>
    </source>
</reference>
<evidence type="ECO:0000313" key="15">
    <source>
        <dbReference type="Proteomes" id="UP000039217"/>
    </source>
</evidence>
<evidence type="ECO:0000313" key="9">
    <source>
        <dbReference type="EMBL" id="COW23332.1"/>
    </source>
</evidence>
<dbReference type="EMBL" id="QTBD01000217">
    <property type="protein sequence ID" value="REQ48265.1"/>
    <property type="molecule type" value="Genomic_DNA"/>
</dbReference>
<dbReference type="STRING" id="115862.BBG46_02575"/>
<dbReference type="OMA" id="WESHAHI"/>
<evidence type="ECO:0000313" key="17">
    <source>
        <dbReference type="Proteomes" id="UP000046947"/>
    </source>
</evidence>
<dbReference type="Proteomes" id="UP000189452">
    <property type="component" value="Chromosome"/>
</dbReference>
<evidence type="ECO:0000313" key="12">
    <source>
        <dbReference type="EMBL" id="REQ48265.1"/>
    </source>
</evidence>
<evidence type="ECO:0000313" key="13">
    <source>
        <dbReference type="EMBL" id="VCU48700.1"/>
    </source>
</evidence>
<dbReference type="EMBL" id="JAGIZI010000006">
    <property type="protein sequence ID" value="MBP0682708.1"/>
    <property type="molecule type" value="Genomic_DNA"/>
</dbReference>
<evidence type="ECO:0000313" key="10">
    <source>
        <dbReference type="EMBL" id="MBP0682708.1"/>
    </source>
</evidence>
<dbReference type="EMBL" id="CSAE01000012">
    <property type="protein sequence ID" value="COU98467.1"/>
    <property type="molecule type" value="Genomic_DNA"/>
</dbReference>
<evidence type="ECO:0000313" key="19">
    <source>
        <dbReference type="Proteomes" id="UP000048948"/>
    </source>
</evidence>
<sequence length="162" mass="17648">MPDAGAGSRLRSWAYALRTTNPPADGPTDTVTRWLVVTRAAVLPMTLVSGLVAGLLAIGEPGLDWRWLVLWWESHAPHIANNLMNDLYDTDVGTDSATYARARYAQHPAATGANRAAYTTPRRTTSCGSPERALEPTTPRWARAVGRSCWRRSPTGCCAPRC</sequence>
<evidence type="ECO:0000313" key="16">
    <source>
        <dbReference type="Proteomes" id="UP000046680"/>
    </source>
</evidence>
<reference evidence="14 15" key="1">
    <citation type="submission" date="2015-03" db="EMBL/GenBank/DDBJ databases">
        <authorList>
            <consortium name="Pathogen Informatics"/>
        </authorList>
    </citation>
    <scope>NUCLEOTIDE SEQUENCE [LARGE SCALE GENOMIC DNA]</scope>
    <source>
        <strain evidence="5 19">Bir 172</strain>
        <strain evidence="3 22">Bir 185</strain>
        <strain evidence="4 20">Bir 187</strain>
        <strain evidence="2 16">C09601061</strain>
        <strain evidence="7 15">D00501624</strain>
        <strain evidence="1 17">H09601792</strain>
        <strain evidence="14">K00500041</strain>
        <strain evidence="9 18">P00601463</strain>
    </source>
</reference>
<reference evidence="11 23" key="4">
    <citation type="submission" date="2016-04" db="EMBL/GenBank/DDBJ databases">
        <authorList>
            <person name="Bigi M."/>
            <person name="Bigi F."/>
            <person name="Soria M.A."/>
        </authorList>
    </citation>
    <scope>NUCLEOTIDE SEQUENCE [LARGE SCALE GENOMIC DNA]</scope>
    <source>
        <strain evidence="11 23">6548</strain>
    </source>
</reference>
<reference evidence="12" key="7">
    <citation type="submission" date="2018-07" db="EMBL/GenBank/DDBJ databases">
        <authorList>
            <person name="Shah S."/>
            <person name="Brown T."/>
            <person name="Auld S."/>
            <person name="Bratton K."/>
            <person name="Narechania A."/>
            <person name="Mathema B."/>
            <person name="Gandhi N."/>
        </authorList>
    </citation>
    <scope>NUCLEOTIDE SEQUENCE</scope>
    <source>
        <strain evidence="12">32301_S10</strain>
    </source>
</reference>
<evidence type="ECO:0000313" key="25">
    <source>
        <dbReference type="Proteomes" id="UP000300237"/>
    </source>
</evidence>
<reference evidence="8" key="3">
    <citation type="submission" date="2015-03" db="EMBL/GenBank/DDBJ databases">
        <authorList>
            <person name="Murphy D."/>
        </authorList>
    </citation>
    <scope>NUCLEOTIDE SEQUENCE [LARGE SCALE GENOMIC DNA]</scope>
    <source>
        <strain evidence="8">K00500041</strain>
    </source>
</reference>
<dbReference type="Proteomes" id="UP000050139">
    <property type="component" value="Unassembled WGS sequence"/>
</dbReference>
<dbReference type="Proteomes" id="UP000039217">
    <property type="component" value="Unassembled WGS sequence"/>
</dbReference>
<accession>A0A0E7ZD63</accession>
<dbReference type="Proteomes" id="UP000046680">
    <property type="component" value="Unassembled WGS sequence"/>
</dbReference>
<dbReference type="Proteomes" id="UP000049023">
    <property type="component" value="Unassembled WGS sequence"/>
</dbReference>
<evidence type="ECO:0000313" key="22">
    <source>
        <dbReference type="Proteomes" id="UP000050164"/>
    </source>
</evidence>
<dbReference type="Proteomes" id="UP000048948">
    <property type="component" value="Unassembled WGS sequence"/>
</dbReference>
<evidence type="ECO:0000313" key="1">
    <source>
        <dbReference type="EMBL" id="CFE50180.1"/>
    </source>
</evidence>
<protein>
    <submittedName>
        <fullName evidence="1 8">1,4-Dihydroxy-2-naphtoate prenyltransferase (Part1)</fullName>
    </submittedName>
    <submittedName>
        <fullName evidence="10">1,4-dihydroxy-2-naphthoate prenyltransferase</fullName>
    </submittedName>
    <submittedName>
        <fullName evidence="11">UbiA prenyltransferase family protein</fullName>
    </submittedName>
</protein>
<evidence type="ECO:0000313" key="26">
    <source>
        <dbReference type="Proteomes" id="UP000671119"/>
    </source>
</evidence>
<dbReference type="RefSeq" id="WP_003402327.1">
    <property type="nucleotide sequence ID" value="NZ_AP017901.1"/>
</dbReference>
<evidence type="ECO:0000313" key="2">
    <source>
        <dbReference type="EMBL" id="CFR79894.1"/>
    </source>
</evidence>
<dbReference type="Proteomes" id="UP000300237">
    <property type="component" value="Chromosome"/>
</dbReference>
<dbReference type="EMBL" id="CNFU01000092">
    <property type="protein sequence ID" value="CKR15419.1"/>
    <property type="molecule type" value="Genomic_DNA"/>
</dbReference>
<reference evidence="13 25" key="8">
    <citation type="submission" date="2018-08" db="EMBL/GenBank/DDBJ databases">
        <authorList>
            <person name="Fokvardsen B D."/>
            <person name="Norman A."/>
        </authorList>
    </citation>
    <scope>NUCLEOTIDE SEQUENCE [LARGE SCALE GENOMIC DNA]</scope>
    <source>
        <strain evidence="13 25">DKC2</strain>
    </source>
</reference>
<organism evidence="11 23">
    <name type="scientific">Mycobacterium tuberculosis</name>
    <dbReference type="NCBI Taxonomy" id="1773"/>
    <lineage>
        <taxon>Bacteria</taxon>
        <taxon>Bacillati</taxon>
        <taxon>Actinomycetota</taxon>
        <taxon>Actinomycetes</taxon>
        <taxon>Mycobacteriales</taxon>
        <taxon>Mycobacteriaceae</taxon>
        <taxon>Mycobacterium</taxon>
        <taxon>Mycobacterium tuberculosis complex</taxon>
    </lineage>
</organism>
<evidence type="ECO:0000313" key="7">
    <source>
        <dbReference type="EMBL" id="CNV34884.1"/>
    </source>
</evidence>
<evidence type="ECO:0000313" key="4">
    <source>
        <dbReference type="EMBL" id="CKR15419.1"/>
    </source>
</evidence>
<dbReference type="GO" id="GO:0016740">
    <property type="term" value="F:transferase activity"/>
    <property type="evidence" value="ECO:0007669"/>
    <property type="project" value="UniProtKB-KW"/>
</dbReference>
<dbReference type="EMBL" id="CNGE01000958">
    <property type="protein sequence ID" value="CKT54306.1"/>
    <property type="molecule type" value="Genomic_DNA"/>
</dbReference>
<reference evidence="6 21" key="2">
    <citation type="submission" date="2015-03" db="EMBL/GenBank/DDBJ databases">
        <authorList>
            <consortium name="Pathogen Informatics"/>
            <person name="Murphy D."/>
        </authorList>
    </citation>
    <scope>NUCLEOTIDE SEQUENCE [LARGE SCALE GENOMIC DNA]</scope>
    <source>
        <strain evidence="6 21">0268S</strain>
    </source>
</reference>
<dbReference type="Proteomes" id="UP000038802">
    <property type="component" value="Unassembled WGS sequence"/>
</dbReference>
<evidence type="ECO:0000313" key="18">
    <source>
        <dbReference type="Proteomes" id="UP000048600"/>
    </source>
</evidence>
<dbReference type="EMBL" id="CQQC01000700">
    <property type="protein sequence ID" value="CNV34884.1"/>
    <property type="molecule type" value="Genomic_DNA"/>
</dbReference>
<dbReference type="AlphaFoldDB" id="A0A0E7ZD63"/>
<dbReference type="Proteomes" id="UP000046947">
    <property type="component" value="Unassembled WGS sequence"/>
</dbReference>
<dbReference type="EMBL" id="LR027516">
    <property type="protein sequence ID" value="VCU48700.1"/>
    <property type="molecule type" value="Genomic_DNA"/>
</dbReference>
<dbReference type="EMBL" id="CNFT01000077">
    <property type="protein sequence ID" value="CKR01730.1"/>
    <property type="molecule type" value="Genomic_DNA"/>
</dbReference>
<evidence type="ECO:0000313" key="23">
    <source>
        <dbReference type="Proteomes" id="UP000189452"/>
    </source>
</evidence>
<name>A0A0E7ZD63_MYCTX</name>
<reference evidence="11 23" key="6">
    <citation type="submission" date="2017-02" db="EMBL/GenBank/DDBJ databases">
        <title>Protein polymorphisms may explain contrasting epidemiological fitness of two variants of a multidrug-resistant Mycobacterium tuberculosis strain.</title>
        <authorList>
            <person name="Bigi M.M."/>
            <person name="Lopez B."/>
            <person name="Blanco F.C."/>
            <person name="Sasiain M.C."/>
            <person name="De La Barrera S."/>
            <person name="Ritacco V."/>
            <person name="Bigi F."/>
            <person name="Soria M.A."/>
        </authorList>
    </citation>
    <scope>NUCLEOTIDE SEQUENCE [LARGE SCALE GENOMIC DNA]</scope>
    <source>
        <strain evidence="11 23">6548</strain>
    </source>
</reference>
<dbReference type="Proteomes" id="UP000671119">
    <property type="component" value="Unassembled WGS sequence"/>
</dbReference>
<reference evidence="12 24" key="5">
    <citation type="journal article" date="2017" name="N. Engl. J. Med.">
        <title>Transmission of Extensively Drug-Resistant Tuberculosis in South Africa.</title>
        <authorList>
            <person name="Shah N.S."/>
            <person name="Auld S.C."/>
            <person name="Brust J.C."/>
            <person name="Mathema B."/>
            <person name="Ismail N."/>
            <person name="Moodley P."/>
            <person name="Mlisana K."/>
            <person name="Allana S."/>
            <person name="Campbell A."/>
            <person name="Mthiyane T."/>
            <person name="Morris N."/>
            <person name="Mpangase P."/>
            <person name="van der Meulen H."/>
            <person name="Omar S.V."/>
            <person name="Brown T.S."/>
            <person name="Narechania A."/>
            <person name="Shaskina E."/>
            <person name="Kapwata T."/>
            <person name="Kreiswirth B."/>
            <person name="Gandhi N.R."/>
        </authorList>
    </citation>
    <scope>NUCLEOTIDE SEQUENCE [LARGE SCALE GENOMIC DNA]</scope>
    <source>
        <strain evidence="12 24">32301_S10</strain>
    </source>
</reference>
<dbReference type="EMBL" id="LWDQ01000001">
    <property type="protein sequence ID" value="OMH58350.1"/>
    <property type="molecule type" value="Genomic_DNA"/>
</dbReference>
<evidence type="ECO:0000313" key="6">
    <source>
        <dbReference type="EMBL" id="CLV55504.1"/>
    </source>
</evidence>
<gene>
    <name evidence="11" type="ORF">A4S10_00499</name>
    <name evidence="13" type="ORF">DKC2_0503</name>
    <name evidence="12" type="ORF">DSJ38_18980</name>
    <name evidence="2" type="ORF">ERS007657_01788</name>
    <name evidence="7" type="ORF">ERS007661_02130</name>
    <name evidence="1" type="ORF">ERS007688_01660</name>
    <name evidence="8" type="ORF">ERS007703_00213</name>
    <name evidence="9" type="ORF">ERS007741_01901</name>
    <name evidence="5" type="ORF">ERS027646_03774</name>
    <name evidence="3" type="ORF">ERS027659_00557</name>
    <name evidence="4" type="ORF">ERS027661_00692</name>
    <name evidence="6" type="ORF">ERS094118_00473</name>
    <name evidence="10" type="ORF">J8J21_06155</name>
</gene>
<dbReference type="Proteomes" id="UP000050164">
    <property type="component" value="Unassembled WGS sequence"/>
</dbReference>
<dbReference type="EMBL" id="COPH01000003">
    <property type="protein sequence ID" value="CLV55504.1"/>
    <property type="molecule type" value="Genomic_DNA"/>
</dbReference>
<dbReference type="Proteomes" id="UP000256381">
    <property type="component" value="Unassembled WGS sequence"/>
</dbReference>
<dbReference type="EMBL" id="CHKL01000187">
    <property type="protein sequence ID" value="COW23332.1"/>
    <property type="molecule type" value="Genomic_DNA"/>
</dbReference>
<keyword evidence="1" id="KW-0808">Transferase</keyword>
<evidence type="ECO:0000313" key="3">
    <source>
        <dbReference type="EMBL" id="CKR01730.1"/>
    </source>
</evidence>
<evidence type="ECO:0000313" key="20">
    <source>
        <dbReference type="Proteomes" id="UP000049023"/>
    </source>
</evidence>
<evidence type="ECO:0000313" key="8">
    <source>
        <dbReference type="EMBL" id="COU98467.1"/>
    </source>
</evidence>
<dbReference type="PATRIC" id="fig|1773.206.peg.4089"/>
<dbReference type="EMBL" id="CGCX01000601">
    <property type="protein sequence ID" value="CFR79894.1"/>
    <property type="molecule type" value="Genomic_DNA"/>
</dbReference>
<evidence type="ECO:0000313" key="14">
    <source>
        <dbReference type="Proteomes" id="UP000038802"/>
    </source>
</evidence>
<evidence type="ECO:0000313" key="11">
    <source>
        <dbReference type="EMBL" id="OMH58350.1"/>
    </source>
</evidence>
<dbReference type="Proteomes" id="UP000048600">
    <property type="component" value="Unassembled WGS sequence"/>
</dbReference>
<dbReference type="EMBL" id="CFOH01000224">
    <property type="protein sequence ID" value="CFE50180.1"/>
    <property type="molecule type" value="Genomic_DNA"/>
</dbReference>